<sequence>MASVVIGALRAIFGADTAAFEKGTDRVQREMSSTQKSLNNLSNKFSSTGKKLSLGLTAPLAGLGAALTTSAMRMADNVPELERMAITAGTSVAEMQKLAHASKSVGIEQDKLGDIYKDTQDKIGDFIATGGGEMADFFTNIAPKVGLTAEQFQKLSGPEALQAYYNALQEAGVSQSQQIFYMESIADEASGLIPLLKDGGAGFRELGEGAATLSDEQVQKLKDYKRATAQLSSSFQSLTISLVDSGLLEMVTTLVKRIADGTSTFAKAHPELFKFGVVAGGIAAAIGPSLIGIGSLVKTFSTLLPILLKLGPAIKIVRIAMLALLGNPILLSAAAVIAGIYLAWKNWDKIEPYITAVKDAVVGFWNTYVSPIFTAIGDGVKAIVRIFSDYFRDQLGNIISLVSSLLKGDFAGAWQAAKDIVIRAIAALFEVIATIAPTVIRNVKAMYEGVKLWVQDKLMSVFNWLQGKLEAVGGWFFDLYDKVVGHSYIPDMVDKIGQHIGRLQGNMVDPIEAANDNAAQSFANMANDVSSSLSGLIQNIKSGGVLDIMDSVLRVAGQLGFLGGGSKTGPIDLLAGLDFRANGGPVSAGRSYIVGERGPELFTPRTAGTVISNDNFSVNATAGGEVVVRIVDTTGLFETKVDGRIAAAAPGIASAGAGGGYNMMVRANGKKF</sequence>
<evidence type="ECO:0008006" key="4">
    <source>
        <dbReference type="Google" id="ProtNLM"/>
    </source>
</evidence>
<keyword evidence="1" id="KW-1133">Transmembrane helix</keyword>
<organism evidence="2 3">
    <name type="scientific">Altericroceibacterium spongiae</name>
    <dbReference type="NCBI Taxonomy" id="2320269"/>
    <lineage>
        <taxon>Bacteria</taxon>
        <taxon>Pseudomonadati</taxon>
        <taxon>Pseudomonadota</taxon>
        <taxon>Alphaproteobacteria</taxon>
        <taxon>Sphingomonadales</taxon>
        <taxon>Erythrobacteraceae</taxon>
        <taxon>Altericroceibacterium</taxon>
    </lineage>
</organism>
<feature type="transmembrane region" description="Helical" evidence="1">
    <location>
        <begin position="317"/>
        <end position="344"/>
    </location>
</feature>
<reference evidence="2 3" key="1">
    <citation type="submission" date="2018-09" db="EMBL/GenBank/DDBJ databases">
        <title>Altererythrobacter spongiae sp. nov., isolated from a marine sponge.</title>
        <authorList>
            <person name="Zhuang L."/>
            <person name="Luo L."/>
        </authorList>
    </citation>
    <scope>NUCLEOTIDE SEQUENCE [LARGE SCALE GENOMIC DNA]</scope>
    <source>
        <strain evidence="2 3">HN-Y73</strain>
    </source>
</reference>
<accession>A0A420ERS6</accession>
<evidence type="ECO:0000313" key="3">
    <source>
        <dbReference type="Proteomes" id="UP000284395"/>
    </source>
</evidence>
<name>A0A420ERS6_9SPHN</name>
<keyword evidence="1" id="KW-0472">Membrane</keyword>
<dbReference type="OrthoDB" id="8019720at2"/>
<comment type="caution">
    <text evidence="2">The sequence shown here is derived from an EMBL/GenBank/DDBJ whole genome shotgun (WGS) entry which is preliminary data.</text>
</comment>
<dbReference type="RefSeq" id="WP_120323283.1">
    <property type="nucleotide sequence ID" value="NZ_RAPF01000001.1"/>
</dbReference>
<keyword evidence="1" id="KW-0812">Transmembrane</keyword>
<protein>
    <recommendedName>
        <fullName evidence="4">Phage tail tape measure protein</fullName>
    </recommendedName>
</protein>
<keyword evidence="3" id="KW-1185">Reference proteome</keyword>
<gene>
    <name evidence="2" type="ORF">D6851_02595</name>
</gene>
<proteinExistence type="predicted"/>
<dbReference type="AlphaFoldDB" id="A0A420ERS6"/>
<evidence type="ECO:0000256" key="1">
    <source>
        <dbReference type="SAM" id="Phobius"/>
    </source>
</evidence>
<feature type="transmembrane region" description="Helical" evidence="1">
    <location>
        <begin position="272"/>
        <end position="297"/>
    </location>
</feature>
<dbReference type="Proteomes" id="UP000284395">
    <property type="component" value="Unassembled WGS sequence"/>
</dbReference>
<dbReference type="EMBL" id="RAPF01000001">
    <property type="protein sequence ID" value="RKF23379.1"/>
    <property type="molecule type" value="Genomic_DNA"/>
</dbReference>
<evidence type="ECO:0000313" key="2">
    <source>
        <dbReference type="EMBL" id="RKF23379.1"/>
    </source>
</evidence>